<protein>
    <submittedName>
        <fullName evidence="1">Uncharacterized protein</fullName>
    </submittedName>
</protein>
<reference evidence="1" key="2">
    <citation type="submission" date="2021-01" db="EMBL/GenBank/DDBJ databases">
        <authorList>
            <person name="Schikora-Tamarit M.A."/>
        </authorList>
    </citation>
    <scope>NUCLEOTIDE SEQUENCE</scope>
    <source>
        <strain evidence="1">CBS6075</strain>
    </source>
</reference>
<name>A0A9P8T072_9ASCO</name>
<accession>A0A9P8T072</accession>
<reference evidence="1" key="1">
    <citation type="journal article" date="2021" name="Open Biol.">
        <title>Shared evolutionary footprints suggest mitochondrial oxidative damage underlies multiple complex I losses in fungi.</title>
        <authorList>
            <person name="Schikora-Tamarit M.A."/>
            <person name="Marcet-Houben M."/>
            <person name="Nosek J."/>
            <person name="Gabaldon T."/>
        </authorList>
    </citation>
    <scope>NUCLEOTIDE SEQUENCE</scope>
    <source>
        <strain evidence="1">CBS6075</strain>
    </source>
</reference>
<keyword evidence="2" id="KW-1185">Reference proteome</keyword>
<evidence type="ECO:0000313" key="1">
    <source>
        <dbReference type="EMBL" id="KAH3660306.1"/>
    </source>
</evidence>
<dbReference type="EMBL" id="JAEUBE010000504">
    <property type="protein sequence ID" value="KAH3660306.1"/>
    <property type="molecule type" value="Genomic_DNA"/>
</dbReference>
<dbReference type="GeneID" id="70238856"/>
<gene>
    <name evidence="1" type="ORF">OGAPHI_006892</name>
</gene>
<comment type="caution">
    <text evidence="1">The sequence shown here is derived from an EMBL/GenBank/DDBJ whole genome shotgun (WGS) entry which is preliminary data.</text>
</comment>
<sequence>MEKASPKQPEWNKRCFSVEQCIDLQNRDGDKQNRCETKSSVHEQLGVSTSCDLSEKNMNRKWNDQGQGKWPAQKTSHGGCQHCQGKVSFFRNHRLGVHVVEKLKTLILTIAAVATRVRIMLNELGSKLIDAWDIPGLTAWKMRNQFDRSLEMYFKVLARWISAAAVDRAIVSLTR</sequence>
<dbReference type="Proteomes" id="UP000769157">
    <property type="component" value="Unassembled WGS sequence"/>
</dbReference>
<evidence type="ECO:0000313" key="2">
    <source>
        <dbReference type="Proteomes" id="UP000769157"/>
    </source>
</evidence>
<dbReference type="RefSeq" id="XP_046058009.1">
    <property type="nucleotide sequence ID" value="XM_046208228.1"/>
</dbReference>
<proteinExistence type="predicted"/>
<organism evidence="1 2">
    <name type="scientific">Ogataea philodendri</name>
    <dbReference type="NCBI Taxonomy" id="1378263"/>
    <lineage>
        <taxon>Eukaryota</taxon>
        <taxon>Fungi</taxon>
        <taxon>Dikarya</taxon>
        <taxon>Ascomycota</taxon>
        <taxon>Saccharomycotina</taxon>
        <taxon>Pichiomycetes</taxon>
        <taxon>Pichiales</taxon>
        <taxon>Pichiaceae</taxon>
        <taxon>Ogataea</taxon>
    </lineage>
</organism>
<dbReference type="AlphaFoldDB" id="A0A9P8T072"/>